<evidence type="ECO:0000256" key="1">
    <source>
        <dbReference type="SAM" id="SignalP"/>
    </source>
</evidence>
<keyword evidence="1" id="KW-0732">Signal</keyword>
<protein>
    <submittedName>
        <fullName evidence="2">DUF2599 domain-containing protein</fullName>
    </submittedName>
</protein>
<proteinExistence type="predicted"/>
<evidence type="ECO:0000313" key="2">
    <source>
        <dbReference type="EMBL" id="PIB77496.1"/>
    </source>
</evidence>
<dbReference type="OrthoDB" id="4412570at2"/>
<dbReference type="RefSeq" id="WP_090588621.1">
    <property type="nucleotide sequence ID" value="NZ_CP104302.1"/>
</dbReference>
<dbReference type="InterPro" id="IPR019719">
    <property type="entry name" value="DUF2599"/>
</dbReference>
<evidence type="ECO:0000313" key="3">
    <source>
        <dbReference type="Proteomes" id="UP000230551"/>
    </source>
</evidence>
<dbReference type="AlphaFoldDB" id="A0A2G5PGQ3"/>
<feature type="chain" id="PRO_5013747627" evidence="1">
    <location>
        <begin position="27"/>
        <end position="146"/>
    </location>
</feature>
<comment type="caution">
    <text evidence="2">The sequence shown here is derived from an EMBL/GenBank/DDBJ whole genome shotgun (WGS) entry which is preliminary data.</text>
</comment>
<sequence length="146" mass="15534">MTLARAAAIAAIPVGAALALAGPAAADTGGQGIELVSPPPYVERTEWVTRDGRASLRVYPTASARIESVRPLSGEAPGREAWSEVLAAAPDADTPGMRAQFLCHWHWAELGQPGKTSWNLEPWRPVVDDAQMVLDHCNPGDAEEPF</sequence>
<accession>A0A2G5PGQ3</accession>
<organism evidence="2 3">
    <name type="scientific">Mycolicibacterium brumae</name>
    <dbReference type="NCBI Taxonomy" id="85968"/>
    <lineage>
        <taxon>Bacteria</taxon>
        <taxon>Bacillati</taxon>
        <taxon>Actinomycetota</taxon>
        <taxon>Actinomycetes</taxon>
        <taxon>Mycobacteriales</taxon>
        <taxon>Mycobacteriaceae</taxon>
        <taxon>Mycolicibacterium</taxon>
    </lineage>
</organism>
<dbReference type="Proteomes" id="UP000230551">
    <property type="component" value="Unassembled WGS sequence"/>
</dbReference>
<keyword evidence="3" id="KW-1185">Reference proteome</keyword>
<dbReference type="STRING" id="85968.GCA_900073015_01733"/>
<name>A0A2G5PGQ3_9MYCO</name>
<feature type="signal peptide" evidence="1">
    <location>
        <begin position="1"/>
        <end position="26"/>
    </location>
</feature>
<reference evidence="2 3" key="1">
    <citation type="journal article" date="2017" name="Infect. Genet. Evol.">
        <title>The new phylogeny of the genus Mycobacterium: The old and the news.</title>
        <authorList>
            <person name="Tortoli E."/>
            <person name="Fedrizzi T."/>
            <person name="Meehan C.J."/>
            <person name="Trovato A."/>
            <person name="Grottola A."/>
            <person name="Giacobazzi E."/>
            <person name="Serpini G.F."/>
            <person name="Tagliazucchi S."/>
            <person name="Fabio A."/>
            <person name="Bettua C."/>
            <person name="Bertorelli R."/>
            <person name="Frascaro F."/>
            <person name="De Sanctis V."/>
            <person name="Pecorari M."/>
            <person name="Jousson O."/>
            <person name="Segata N."/>
            <person name="Cirillo D.M."/>
        </authorList>
    </citation>
    <scope>NUCLEOTIDE SEQUENCE [LARGE SCALE GENOMIC DNA]</scope>
    <source>
        <strain evidence="2 3">CIP1034565</strain>
    </source>
</reference>
<dbReference type="Pfam" id="PF10783">
    <property type="entry name" value="DUF2599"/>
    <property type="match status" value="1"/>
</dbReference>
<dbReference type="EMBL" id="PDCN02000001">
    <property type="protein sequence ID" value="PIB77496.1"/>
    <property type="molecule type" value="Genomic_DNA"/>
</dbReference>
<gene>
    <name evidence="2" type="ORF">CQY22_000565</name>
</gene>